<keyword evidence="1" id="KW-0812">Transmembrane</keyword>
<gene>
    <name evidence="2" type="ORF">D0868_16595</name>
</gene>
<dbReference type="EMBL" id="QWIK01003576">
    <property type="protein sequence ID" value="RMX77572.1"/>
    <property type="molecule type" value="Genomic_DNA"/>
</dbReference>
<protein>
    <submittedName>
        <fullName evidence="2">Uncharacterized protein</fullName>
    </submittedName>
</protein>
<keyword evidence="1" id="KW-1133">Transmembrane helix</keyword>
<evidence type="ECO:0000313" key="2">
    <source>
        <dbReference type="EMBL" id="RMX77572.1"/>
    </source>
</evidence>
<accession>A0A3M6WG87</accession>
<sequence length="168" mass="19220">MDVVLEVCDTFLFDKLYASVLPINPAVATFDPISTISASLKGYDANATFDQATYADGGLARSGWQWEPASSYFNVEPSEYAYMSRWDRDNIYRQFISLYILTWLAGMAIYFICATLSYIFVFDKETFNHPKYLKNQMSLEIKQTVESIPIMAIFTVPFFVAEVRGHSF</sequence>
<comment type="caution">
    <text evidence="2">The sequence shown here is derived from an EMBL/GenBank/DDBJ whole genome shotgun (WGS) entry which is preliminary data.</text>
</comment>
<proteinExistence type="predicted"/>
<dbReference type="AlphaFoldDB" id="A0A3M6WG87"/>
<name>A0A3M6WG87_HORWE</name>
<evidence type="ECO:0000256" key="1">
    <source>
        <dbReference type="SAM" id="Phobius"/>
    </source>
</evidence>
<reference evidence="2 3" key="1">
    <citation type="journal article" date="2018" name="BMC Genomics">
        <title>Genomic evidence for intraspecific hybridization in a clonal and extremely halotolerant yeast.</title>
        <authorList>
            <person name="Gostincar C."/>
            <person name="Stajich J.E."/>
            <person name="Zupancic J."/>
            <person name="Zalar P."/>
            <person name="Gunde-Cimerman N."/>
        </authorList>
    </citation>
    <scope>NUCLEOTIDE SEQUENCE [LARGE SCALE GENOMIC DNA]</scope>
    <source>
        <strain evidence="2 3">EXF-6654</strain>
    </source>
</reference>
<feature type="transmembrane region" description="Helical" evidence="1">
    <location>
        <begin position="95"/>
        <end position="121"/>
    </location>
</feature>
<organism evidence="2 3">
    <name type="scientific">Hortaea werneckii</name>
    <name type="common">Black yeast</name>
    <name type="synonym">Cladosporium werneckii</name>
    <dbReference type="NCBI Taxonomy" id="91943"/>
    <lineage>
        <taxon>Eukaryota</taxon>
        <taxon>Fungi</taxon>
        <taxon>Dikarya</taxon>
        <taxon>Ascomycota</taxon>
        <taxon>Pezizomycotina</taxon>
        <taxon>Dothideomycetes</taxon>
        <taxon>Dothideomycetidae</taxon>
        <taxon>Mycosphaerellales</taxon>
        <taxon>Teratosphaeriaceae</taxon>
        <taxon>Hortaea</taxon>
    </lineage>
</organism>
<evidence type="ECO:0000313" key="3">
    <source>
        <dbReference type="Proteomes" id="UP000282582"/>
    </source>
</evidence>
<keyword evidence="1" id="KW-0472">Membrane</keyword>
<dbReference type="Proteomes" id="UP000282582">
    <property type="component" value="Unassembled WGS sequence"/>
</dbReference>
<feature type="non-terminal residue" evidence="2">
    <location>
        <position position="168"/>
    </location>
</feature>